<evidence type="ECO:0000256" key="1">
    <source>
        <dbReference type="SAM" id="MobiDB-lite"/>
    </source>
</evidence>
<accession>A0A7W5VEA8</accession>
<dbReference type="SUPFAM" id="SSF56399">
    <property type="entry name" value="ADP-ribosylation"/>
    <property type="match status" value="1"/>
</dbReference>
<dbReference type="RefSeq" id="WP_183655313.1">
    <property type="nucleotide sequence ID" value="NZ_JACIBV010000001.1"/>
</dbReference>
<protein>
    <recommendedName>
        <fullName evidence="3">Pierisin-like domain-containing protein</fullName>
    </recommendedName>
</protein>
<reference evidence="4 5" key="1">
    <citation type="submission" date="2020-08" db="EMBL/GenBank/DDBJ databases">
        <title>Sequencing the genomes of 1000 actinobacteria strains.</title>
        <authorList>
            <person name="Klenk H.-P."/>
        </authorList>
    </citation>
    <scope>NUCLEOTIDE SEQUENCE [LARGE SCALE GENOMIC DNA]</scope>
    <source>
        <strain evidence="4 5">DSM 44320</strain>
    </source>
</reference>
<feature type="transmembrane region" description="Helical" evidence="2">
    <location>
        <begin position="90"/>
        <end position="120"/>
    </location>
</feature>
<keyword evidence="2" id="KW-0812">Transmembrane</keyword>
<gene>
    <name evidence="4" type="ORF">FHR33_006373</name>
</gene>
<sequence length="366" mass="39133">MDTRSEEDVMGLQPPPELATLANIVFSWPLVDEVVLHQAGSRWISFAVTAARVSATAATHAARTVTRNDGEGVRAFDGDWQDTSDRSGDAIAAALLIGGALQLSAMIVLAMKVALLLVLLRVALNLARLAAASGPTAGASLAGVPAVVGGGRTASREIVRKQVDLLERSALRLFDRASALLRKPPAKVGAAAIPPGKRPPTPVRGPDNYLEAAADKSVDVKSITPYPIWRRDREPLYRASDRSPDTIFEQGLHPRDPSMTNLSDYVLKSRPSAFVGTSTRTDIDDAFPRGHVYEVDAPGGIDVQETVRGATHLSHEREIAFPGGVHRRYISGAWPRGAPRTPEHFIPNPHYDPYPGHPGLSSGGSP</sequence>
<proteinExistence type="predicted"/>
<evidence type="ECO:0000256" key="2">
    <source>
        <dbReference type="SAM" id="Phobius"/>
    </source>
</evidence>
<name>A0A7W5VEA8_9ACTN</name>
<evidence type="ECO:0000259" key="3">
    <source>
        <dbReference type="Pfam" id="PF22596"/>
    </source>
</evidence>
<keyword evidence="5" id="KW-1185">Reference proteome</keyword>
<keyword evidence="2" id="KW-0472">Membrane</keyword>
<feature type="region of interest" description="Disordered" evidence="1">
    <location>
        <begin position="340"/>
        <end position="366"/>
    </location>
</feature>
<dbReference type="AlphaFoldDB" id="A0A7W5VEA8"/>
<evidence type="ECO:0000313" key="4">
    <source>
        <dbReference type="EMBL" id="MBB3730513.1"/>
    </source>
</evidence>
<dbReference type="GeneID" id="95392655"/>
<organism evidence="4 5">
    <name type="scientific">Nonomuraea dietziae</name>
    <dbReference type="NCBI Taxonomy" id="65515"/>
    <lineage>
        <taxon>Bacteria</taxon>
        <taxon>Bacillati</taxon>
        <taxon>Actinomycetota</taxon>
        <taxon>Actinomycetes</taxon>
        <taxon>Streptosporangiales</taxon>
        <taxon>Streptosporangiaceae</taxon>
        <taxon>Nonomuraea</taxon>
    </lineage>
</organism>
<keyword evidence="2" id="KW-1133">Transmembrane helix</keyword>
<dbReference type="Proteomes" id="UP000579945">
    <property type="component" value="Unassembled WGS sequence"/>
</dbReference>
<feature type="domain" description="Pierisin-like" evidence="3">
    <location>
        <begin position="236"/>
        <end position="351"/>
    </location>
</feature>
<dbReference type="EMBL" id="JACIBV010000001">
    <property type="protein sequence ID" value="MBB3730513.1"/>
    <property type="molecule type" value="Genomic_DNA"/>
</dbReference>
<dbReference type="Gene3D" id="3.90.210.10">
    <property type="entry name" value="Heat-Labile Enterotoxin, subunit A"/>
    <property type="match status" value="1"/>
</dbReference>
<dbReference type="Pfam" id="PF22596">
    <property type="entry name" value="Scabin-like"/>
    <property type="match status" value="1"/>
</dbReference>
<evidence type="ECO:0000313" key="5">
    <source>
        <dbReference type="Proteomes" id="UP000579945"/>
    </source>
</evidence>
<dbReference type="InterPro" id="IPR054695">
    <property type="entry name" value="Pierisin-like_dom"/>
</dbReference>
<comment type="caution">
    <text evidence="4">The sequence shown here is derived from an EMBL/GenBank/DDBJ whole genome shotgun (WGS) entry which is preliminary data.</text>
</comment>